<dbReference type="Gene3D" id="2.60.40.1120">
    <property type="entry name" value="Carboxypeptidase-like, regulatory domain"/>
    <property type="match status" value="1"/>
</dbReference>
<feature type="signal peptide" evidence="1">
    <location>
        <begin position="1"/>
        <end position="26"/>
    </location>
</feature>
<dbReference type="PROSITE" id="PS51257">
    <property type="entry name" value="PROKAR_LIPOPROTEIN"/>
    <property type="match status" value="1"/>
</dbReference>
<keyword evidence="4" id="KW-1185">Reference proteome</keyword>
<dbReference type="EMBL" id="JAALLT010000002">
    <property type="protein sequence ID" value="NGP76097.1"/>
    <property type="molecule type" value="Genomic_DNA"/>
</dbReference>
<evidence type="ECO:0000259" key="2">
    <source>
        <dbReference type="Pfam" id="PF14321"/>
    </source>
</evidence>
<reference evidence="3 4" key="1">
    <citation type="submission" date="2020-02" db="EMBL/GenBank/DDBJ databases">
        <title>Balneolaceae bacterium YR4-1, complete genome.</title>
        <authorList>
            <person name="Li Y."/>
            <person name="Wu S."/>
        </authorList>
    </citation>
    <scope>NUCLEOTIDE SEQUENCE [LARGE SCALE GENOMIC DNA]</scope>
    <source>
        <strain evidence="3 4">YR4-1</strain>
    </source>
</reference>
<gene>
    <name evidence="3" type="ORF">G3570_05610</name>
</gene>
<dbReference type="Proteomes" id="UP000473278">
    <property type="component" value="Unassembled WGS sequence"/>
</dbReference>
<feature type="chain" id="PRO_5026829843" evidence="1">
    <location>
        <begin position="27"/>
        <end position="282"/>
    </location>
</feature>
<dbReference type="InterPro" id="IPR025491">
    <property type="entry name" value="DUF4382"/>
</dbReference>
<proteinExistence type="predicted"/>
<protein>
    <submittedName>
        <fullName evidence="3">DUF4382 domain-containing protein</fullName>
    </submittedName>
</protein>
<comment type="caution">
    <text evidence="3">The sequence shown here is derived from an EMBL/GenBank/DDBJ whole genome shotgun (WGS) entry which is preliminary data.</text>
</comment>
<dbReference type="Pfam" id="PF14321">
    <property type="entry name" value="DUF4382"/>
    <property type="match status" value="1"/>
</dbReference>
<evidence type="ECO:0000313" key="4">
    <source>
        <dbReference type="Proteomes" id="UP000473278"/>
    </source>
</evidence>
<sequence>MKNLLKNRISGFSIALLLAFSIFVTGCDTGSDAKTGTMTVEMTDAPIDTADAVNVDIERVEVNRVGDPDGWTTLNDWTTLNEKKETYDLLNLANGATAVIGRAALEAGTYPQIRLVLAEEGHSVEVDGNVYDMKVPSGAQTGIKLNINAEIEEDIEYVVLLDFDASRSVVQAGSSEQVPYLLNPVVKAKEKAITGNIEGTVEPAGSEPVVYAIDNSGTEADTLASTVANTEDGYFKLIGLEEGTYDVSIDPRNDNYAIENITDVSVTVEETNSLGTIQVSQN</sequence>
<keyword evidence="1" id="KW-0732">Signal</keyword>
<name>A0A6M1SZX6_9BACT</name>
<evidence type="ECO:0000313" key="3">
    <source>
        <dbReference type="EMBL" id="NGP76097.1"/>
    </source>
</evidence>
<accession>A0A6M1SZX6</accession>
<evidence type="ECO:0000256" key="1">
    <source>
        <dbReference type="SAM" id="SignalP"/>
    </source>
</evidence>
<dbReference type="RefSeq" id="WP_165140157.1">
    <property type="nucleotide sequence ID" value="NZ_JAALLT010000002.1"/>
</dbReference>
<organism evidence="3 4">
    <name type="scientific">Halalkalibaculum roseum</name>
    <dbReference type="NCBI Taxonomy" id="2709311"/>
    <lineage>
        <taxon>Bacteria</taxon>
        <taxon>Pseudomonadati</taxon>
        <taxon>Balneolota</taxon>
        <taxon>Balneolia</taxon>
        <taxon>Balneolales</taxon>
        <taxon>Balneolaceae</taxon>
        <taxon>Halalkalibaculum</taxon>
    </lineage>
</organism>
<feature type="domain" description="DUF4382" evidence="2">
    <location>
        <begin position="35"/>
        <end position="184"/>
    </location>
</feature>
<dbReference type="AlphaFoldDB" id="A0A6M1SZX6"/>